<evidence type="ECO:0000313" key="3">
    <source>
        <dbReference type="Proteomes" id="UP000053268"/>
    </source>
</evidence>
<evidence type="ECO:0000259" key="1">
    <source>
        <dbReference type="PROSITE" id="PS50191"/>
    </source>
</evidence>
<dbReference type="SUPFAM" id="SSF52087">
    <property type="entry name" value="CRAL/TRIO domain"/>
    <property type="match status" value="1"/>
</dbReference>
<dbReference type="Pfam" id="PF00650">
    <property type="entry name" value="CRAL_TRIO"/>
    <property type="match status" value="1"/>
</dbReference>
<dbReference type="InterPro" id="IPR001251">
    <property type="entry name" value="CRAL-TRIO_dom"/>
</dbReference>
<keyword evidence="3" id="KW-1185">Reference proteome</keyword>
<accession>A0A194PYB9</accession>
<dbReference type="Gene3D" id="3.40.525.10">
    <property type="entry name" value="CRAL-TRIO lipid binding domain"/>
    <property type="match status" value="1"/>
</dbReference>
<dbReference type="InterPro" id="IPR011074">
    <property type="entry name" value="CRAL/TRIO_N_dom"/>
</dbReference>
<sequence length="455" mass="51762">MQSANVLLTVSTTLGTGDEKREDDIMSHTPGDFMAVAARELRETSSIREQALSIMREWIQKNHDIRNVRQDDNFLLRFLRHKKYSIPMAQQTLLKYLSLRKYYPECFTNLDCDEPNVAELLNSGYIVVSPVRDNKGRRVIVYNMSKFNANKFTCWDMCRVHIVVYESLLDDPVDQVMGFTHVGEGSGVTAAHITAWNPTDFGRMLKWGEQSVPMRHKDFHLVNIPSALKYIIDFAVSKVSSKMAQRLNIHTHLKQLHKNLSVTCLPTSYGGPLQLQDMISYTRQLLSCQKKKLLALDDMEILSTRGITSSRNRPVIKDVDSTDGSNPFTKGLGYVPIARVPLADCGAETCRLQHKTNETLLLRHNSTQTYRTVRCIAHVPTTSKQVRCPWLIPLMNPNHSPKHLDVSISRACHSQTVAQKLADSNTKRPRLSYSDITALRHFQQPAVTPMYPQIK</sequence>
<dbReference type="AlphaFoldDB" id="A0A194PYB9"/>
<dbReference type="SUPFAM" id="SSF46938">
    <property type="entry name" value="CRAL/TRIO N-terminal domain"/>
    <property type="match status" value="1"/>
</dbReference>
<protein>
    <submittedName>
        <fullName evidence="2">Alpha-tocopherol transfer protein-like</fullName>
    </submittedName>
</protein>
<feature type="domain" description="CRAL-TRIO" evidence="1">
    <location>
        <begin position="114"/>
        <end position="277"/>
    </location>
</feature>
<dbReference type="GO" id="GO:1902936">
    <property type="term" value="F:phosphatidylinositol bisphosphate binding"/>
    <property type="evidence" value="ECO:0007669"/>
    <property type="project" value="TreeGrafter"/>
</dbReference>
<dbReference type="PROSITE" id="PS50191">
    <property type="entry name" value="CRAL_TRIO"/>
    <property type="match status" value="1"/>
</dbReference>
<proteinExistence type="predicted"/>
<dbReference type="InterPro" id="IPR036865">
    <property type="entry name" value="CRAL-TRIO_dom_sf"/>
</dbReference>
<dbReference type="PANTHER" id="PTHR10174:SF120">
    <property type="entry name" value="CELLULAR RETINALDEHYDE BINDING PROTEIN"/>
    <property type="match status" value="1"/>
</dbReference>
<dbReference type="PANTHER" id="PTHR10174">
    <property type="entry name" value="ALPHA-TOCOPHEROL TRANSFER PROTEIN-RELATED"/>
    <property type="match status" value="1"/>
</dbReference>
<dbReference type="Gene3D" id="1.10.8.20">
    <property type="entry name" value="N-terminal domain of phosphatidylinositol transfer protein sec14p"/>
    <property type="match status" value="1"/>
</dbReference>
<organism evidence="2 3">
    <name type="scientific">Papilio xuthus</name>
    <name type="common">Asian swallowtail butterfly</name>
    <dbReference type="NCBI Taxonomy" id="66420"/>
    <lineage>
        <taxon>Eukaryota</taxon>
        <taxon>Metazoa</taxon>
        <taxon>Ecdysozoa</taxon>
        <taxon>Arthropoda</taxon>
        <taxon>Hexapoda</taxon>
        <taxon>Insecta</taxon>
        <taxon>Pterygota</taxon>
        <taxon>Neoptera</taxon>
        <taxon>Endopterygota</taxon>
        <taxon>Lepidoptera</taxon>
        <taxon>Glossata</taxon>
        <taxon>Ditrysia</taxon>
        <taxon>Papilionoidea</taxon>
        <taxon>Papilionidae</taxon>
        <taxon>Papilioninae</taxon>
        <taxon>Papilio</taxon>
    </lineage>
</organism>
<name>A0A194PYB9_PAPXU</name>
<dbReference type="EMBL" id="KQ459594">
    <property type="protein sequence ID" value="KPI96145.1"/>
    <property type="molecule type" value="Genomic_DNA"/>
</dbReference>
<dbReference type="SMART" id="SM01100">
    <property type="entry name" value="CRAL_TRIO_N"/>
    <property type="match status" value="1"/>
</dbReference>
<evidence type="ECO:0000313" key="2">
    <source>
        <dbReference type="EMBL" id="KPI96145.1"/>
    </source>
</evidence>
<dbReference type="Proteomes" id="UP000053268">
    <property type="component" value="Unassembled WGS sequence"/>
</dbReference>
<dbReference type="STRING" id="66420.A0A194PYB9"/>
<dbReference type="CDD" id="cd00170">
    <property type="entry name" value="SEC14"/>
    <property type="match status" value="1"/>
</dbReference>
<gene>
    <name evidence="2" type="ORF">RR46_06879</name>
</gene>
<dbReference type="Gene3D" id="1.20.5.1200">
    <property type="entry name" value="Alpha-tocopherol transfer"/>
    <property type="match status" value="1"/>
</dbReference>
<reference evidence="2 3" key="1">
    <citation type="journal article" date="2015" name="Nat. Commun.">
        <title>Outbred genome sequencing and CRISPR/Cas9 gene editing in butterflies.</title>
        <authorList>
            <person name="Li X."/>
            <person name="Fan D."/>
            <person name="Zhang W."/>
            <person name="Liu G."/>
            <person name="Zhang L."/>
            <person name="Zhao L."/>
            <person name="Fang X."/>
            <person name="Chen L."/>
            <person name="Dong Y."/>
            <person name="Chen Y."/>
            <person name="Ding Y."/>
            <person name="Zhao R."/>
            <person name="Feng M."/>
            <person name="Zhu Y."/>
            <person name="Feng Y."/>
            <person name="Jiang X."/>
            <person name="Zhu D."/>
            <person name="Xiang H."/>
            <person name="Feng X."/>
            <person name="Li S."/>
            <person name="Wang J."/>
            <person name="Zhang G."/>
            <person name="Kronforst M.R."/>
            <person name="Wang W."/>
        </authorList>
    </citation>
    <scope>NUCLEOTIDE SEQUENCE [LARGE SCALE GENOMIC DNA]</scope>
    <source>
        <strain evidence="2">Ya'a_city_454_Px</strain>
        <tissue evidence="2">Whole body</tissue>
    </source>
</reference>
<dbReference type="GO" id="GO:0016020">
    <property type="term" value="C:membrane"/>
    <property type="evidence" value="ECO:0007669"/>
    <property type="project" value="TreeGrafter"/>
</dbReference>
<dbReference type="PRINTS" id="PR00180">
    <property type="entry name" value="CRETINALDHBP"/>
</dbReference>
<dbReference type="InterPro" id="IPR036273">
    <property type="entry name" value="CRAL/TRIO_N_dom_sf"/>
</dbReference>